<dbReference type="Proteomes" id="UP000799118">
    <property type="component" value="Unassembled WGS sequence"/>
</dbReference>
<sequence>MLTPSKATLPTGKLRAKLEGLDLPAGFKLPELELVLKDAAQVTHLMRSPPPGQYEGRNAKGESIGTMPVALIYNTMLPNLFKFSYFCEVEDVPPETLGQCIWALEWFIRALIDSSELQLRTVGHILPHQQGKMADKARYVMTSNARFKAATHSLKPEIDRPLEALRHLRAAMEADQEQVGGSADMWKTNPGLFFMHAVALARSRTDDSKAKEALSHIINDKNIDKGAAGMVYLVESKIYLSRVLQRLGDNAKAQEYEQWLVKWFKKNPHRLPDSSLIQIFTTDTDVEKDPILTALGGEKWLNNRRHTTKTDIRLTRVCRHCQAREPQVKLSQCSRCKHIFYCSRECQVANFPYHKESCKEHAAYLARIAKVVPDKAQLASDWYTWRVTPVPANLECLIHALGLQRDPSRSRTHIVFKQVEYVPQAKSRRDRFKVVGASVFRLDDIWSDLEAVMGLNKGEGKTYIKEMLEDFDNSTRKTTENMLPMLDLMFGSRDIETYLGIQGVAKSQVEDSVYDANWRKLLNASNEPVGLLKMRSGIQDCEKIF</sequence>
<keyword evidence="1" id="KW-0479">Metal-binding</keyword>
<keyword evidence="7" id="KW-1185">Reference proteome</keyword>
<evidence type="ECO:0000313" key="6">
    <source>
        <dbReference type="EMBL" id="KAE9402805.1"/>
    </source>
</evidence>
<evidence type="ECO:0000256" key="4">
    <source>
        <dbReference type="PROSITE-ProRule" id="PRU00134"/>
    </source>
</evidence>
<reference evidence="6" key="1">
    <citation type="journal article" date="2019" name="Environ. Microbiol.">
        <title>Fungal ecological strategies reflected in gene transcription - a case study of two litter decomposers.</title>
        <authorList>
            <person name="Barbi F."/>
            <person name="Kohler A."/>
            <person name="Barry K."/>
            <person name="Baskaran P."/>
            <person name="Daum C."/>
            <person name="Fauchery L."/>
            <person name="Ihrmark K."/>
            <person name="Kuo A."/>
            <person name="LaButti K."/>
            <person name="Lipzen A."/>
            <person name="Morin E."/>
            <person name="Grigoriev I.V."/>
            <person name="Henrissat B."/>
            <person name="Lindahl B."/>
            <person name="Martin F."/>
        </authorList>
    </citation>
    <scope>NUCLEOTIDE SEQUENCE</scope>
    <source>
        <strain evidence="6">JB14</strain>
    </source>
</reference>
<evidence type="ECO:0000256" key="3">
    <source>
        <dbReference type="ARBA" id="ARBA00022833"/>
    </source>
</evidence>
<organism evidence="6 7">
    <name type="scientific">Gymnopus androsaceus JB14</name>
    <dbReference type="NCBI Taxonomy" id="1447944"/>
    <lineage>
        <taxon>Eukaryota</taxon>
        <taxon>Fungi</taxon>
        <taxon>Dikarya</taxon>
        <taxon>Basidiomycota</taxon>
        <taxon>Agaricomycotina</taxon>
        <taxon>Agaricomycetes</taxon>
        <taxon>Agaricomycetidae</taxon>
        <taxon>Agaricales</taxon>
        <taxon>Marasmiineae</taxon>
        <taxon>Omphalotaceae</taxon>
        <taxon>Gymnopus</taxon>
    </lineage>
</organism>
<keyword evidence="3" id="KW-0862">Zinc</keyword>
<feature type="domain" description="MYND-type" evidence="5">
    <location>
        <begin position="318"/>
        <end position="358"/>
    </location>
</feature>
<dbReference type="PROSITE" id="PS50865">
    <property type="entry name" value="ZF_MYND_2"/>
    <property type="match status" value="1"/>
</dbReference>
<dbReference type="SUPFAM" id="SSF144232">
    <property type="entry name" value="HIT/MYND zinc finger-like"/>
    <property type="match status" value="1"/>
</dbReference>
<dbReference type="PROSITE" id="PS01360">
    <property type="entry name" value="ZF_MYND_1"/>
    <property type="match status" value="1"/>
</dbReference>
<gene>
    <name evidence="6" type="ORF">BT96DRAFT_855326</name>
</gene>
<dbReference type="OrthoDB" id="2931494at2759"/>
<keyword evidence="2 4" id="KW-0863">Zinc-finger</keyword>
<dbReference type="Pfam" id="PF01753">
    <property type="entry name" value="zf-MYND"/>
    <property type="match status" value="1"/>
</dbReference>
<evidence type="ECO:0000313" key="7">
    <source>
        <dbReference type="Proteomes" id="UP000799118"/>
    </source>
</evidence>
<evidence type="ECO:0000259" key="5">
    <source>
        <dbReference type="PROSITE" id="PS50865"/>
    </source>
</evidence>
<name>A0A6A4I1Y9_9AGAR</name>
<evidence type="ECO:0000256" key="1">
    <source>
        <dbReference type="ARBA" id="ARBA00022723"/>
    </source>
</evidence>
<accession>A0A6A4I1Y9</accession>
<dbReference type="GO" id="GO:0008270">
    <property type="term" value="F:zinc ion binding"/>
    <property type="evidence" value="ECO:0007669"/>
    <property type="project" value="UniProtKB-KW"/>
</dbReference>
<proteinExistence type="predicted"/>
<dbReference type="EMBL" id="ML769431">
    <property type="protein sequence ID" value="KAE9402805.1"/>
    <property type="molecule type" value="Genomic_DNA"/>
</dbReference>
<dbReference type="InterPro" id="IPR002893">
    <property type="entry name" value="Znf_MYND"/>
</dbReference>
<protein>
    <recommendedName>
        <fullName evidence="5">MYND-type domain-containing protein</fullName>
    </recommendedName>
</protein>
<dbReference type="AlphaFoldDB" id="A0A6A4I1Y9"/>
<dbReference type="Gene3D" id="6.10.140.2220">
    <property type="match status" value="1"/>
</dbReference>
<evidence type="ECO:0000256" key="2">
    <source>
        <dbReference type="ARBA" id="ARBA00022771"/>
    </source>
</evidence>